<dbReference type="Proteomes" id="UP000013827">
    <property type="component" value="Unassembled WGS sequence"/>
</dbReference>
<evidence type="ECO:0000313" key="1">
    <source>
        <dbReference type="EnsemblProtists" id="EOD17585"/>
    </source>
</evidence>
<dbReference type="Gene3D" id="3.60.40.10">
    <property type="entry name" value="PPM-type phosphatase domain"/>
    <property type="match status" value="1"/>
</dbReference>
<evidence type="ECO:0000313" key="2">
    <source>
        <dbReference type="Proteomes" id="UP000013827"/>
    </source>
</evidence>
<dbReference type="EnsemblProtists" id="EOD17585">
    <property type="protein sequence ID" value="EOD17585"/>
    <property type="gene ID" value="EMIHUDRAFT_243987"/>
</dbReference>
<dbReference type="HOGENOM" id="CLU_2089375_0_0_1"/>
<dbReference type="PROSITE" id="PS01032">
    <property type="entry name" value="PPM_1"/>
    <property type="match status" value="1"/>
</dbReference>
<dbReference type="KEGG" id="ehx:EMIHUDRAFT_243987"/>
<organism evidence="1 2">
    <name type="scientific">Emiliania huxleyi (strain CCMP1516)</name>
    <dbReference type="NCBI Taxonomy" id="280463"/>
    <lineage>
        <taxon>Eukaryota</taxon>
        <taxon>Haptista</taxon>
        <taxon>Haptophyta</taxon>
        <taxon>Prymnesiophyceae</taxon>
        <taxon>Isochrysidales</taxon>
        <taxon>Noelaerhabdaceae</taxon>
        <taxon>Emiliania</taxon>
    </lineage>
</organism>
<dbReference type="InterPro" id="IPR000222">
    <property type="entry name" value="PP2C_BS"/>
</dbReference>
<evidence type="ECO:0008006" key="3">
    <source>
        <dbReference type="Google" id="ProtNLM"/>
    </source>
</evidence>
<dbReference type="RefSeq" id="XP_005770014.1">
    <property type="nucleotide sequence ID" value="XM_005769957.1"/>
</dbReference>
<protein>
    <recommendedName>
        <fullName evidence="3">PPM-type phosphatase domain-containing protein</fullName>
    </recommendedName>
</protein>
<accession>A0A0D3J250</accession>
<dbReference type="PaxDb" id="2903-EOD17585"/>
<sequence>MGEARPARSHLLVPGPSGWAHAYLEARRASRSMLVLFSSSSQQPVCVGPPETWPPGAAARLLSGEYSLQTDEALVHVTPAADAAFVCVYDGHGGGEAAQYCREALHVNACAAAAARL</sequence>
<dbReference type="GeneID" id="17263734"/>
<dbReference type="SUPFAM" id="SSF81606">
    <property type="entry name" value="PP2C-like"/>
    <property type="match status" value="1"/>
</dbReference>
<reference evidence="1" key="2">
    <citation type="submission" date="2024-10" db="UniProtKB">
        <authorList>
            <consortium name="EnsemblProtists"/>
        </authorList>
    </citation>
    <scope>IDENTIFICATION</scope>
</reference>
<dbReference type="GO" id="GO:0043169">
    <property type="term" value="F:cation binding"/>
    <property type="evidence" value="ECO:0007669"/>
    <property type="project" value="InterPro"/>
</dbReference>
<keyword evidence="2" id="KW-1185">Reference proteome</keyword>
<dbReference type="AlphaFoldDB" id="A0A0D3J250"/>
<name>A0A0D3J250_EMIH1</name>
<proteinExistence type="predicted"/>
<reference evidence="2" key="1">
    <citation type="journal article" date="2013" name="Nature">
        <title>Pan genome of the phytoplankton Emiliania underpins its global distribution.</title>
        <authorList>
            <person name="Read B.A."/>
            <person name="Kegel J."/>
            <person name="Klute M.J."/>
            <person name="Kuo A."/>
            <person name="Lefebvre S.C."/>
            <person name="Maumus F."/>
            <person name="Mayer C."/>
            <person name="Miller J."/>
            <person name="Monier A."/>
            <person name="Salamov A."/>
            <person name="Young J."/>
            <person name="Aguilar M."/>
            <person name="Claverie J.M."/>
            <person name="Frickenhaus S."/>
            <person name="Gonzalez K."/>
            <person name="Herman E.K."/>
            <person name="Lin Y.C."/>
            <person name="Napier J."/>
            <person name="Ogata H."/>
            <person name="Sarno A.F."/>
            <person name="Shmutz J."/>
            <person name="Schroeder D."/>
            <person name="de Vargas C."/>
            <person name="Verret F."/>
            <person name="von Dassow P."/>
            <person name="Valentin K."/>
            <person name="Van de Peer Y."/>
            <person name="Wheeler G."/>
            <person name="Dacks J.B."/>
            <person name="Delwiche C.F."/>
            <person name="Dyhrman S.T."/>
            <person name="Glockner G."/>
            <person name="John U."/>
            <person name="Richards T."/>
            <person name="Worden A.Z."/>
            <person name="Zhang X."/>
            <person name="Grigoriev I.V."/>
            <person name="Allen A.E."/>
            <person name="Bidle K."/>
            <person name="Borodovsky M."/>
            <person name="Bowler C."/>
            <person name="Brownlee C."/>
            <person name="Cock J.M."/>
            <person name="Elias M."/>
            <person name="Gladyshev V.N."/>
            <person name="Groth M."/>
            <person name="Guda C."/>
            <person name="Hadaegh A."/>
            <person name="Iglesias-Rodriguez M.D."/>
            <person name="Jenkins J."/>
            <person name="Jones B.M."/>
            <person name="Lawson T."/>
            <person name="Leese F."/>
            <person name="Lindquist E."/>
            <person name="Lobanov A."/>
            <person name="Lomsadze A."/>
            <person name="Malik S.B."/>
            <person name="Marsh M.E."/>
            <person name="Mackinder L."/>
            <person name="Mock T."/>
            <person name="Mueller-Roeber B."/>
            <person name="Pagarete A."/>
            <person name="Parker M."/>
            <person name="Probert I."/>
            <person name="Quesneville H."/>
            <person name="Raines C."/>
            <person name="Rensing S.A."/>
            <person name="Riano-Pachon D.M."/>
            <person name="Richier S."/>
            <person name="Rokitta S."/>
            <person name="Shiraiwa Y."/>
            <person name="Soanes D.M."/>
            <person name="van der Giezen M."/>
            <person name="Wahlund T.M."/>
            <person name="Williams B."/>
            <person name="Wilson W."/>
            <person name="Wolfe G."/>
            <person name="Wurch L.L."/>
        </authorList>
    </citation>
    <scope>NUCLEOTIDE SEQUENCE</scope>
</reference>
<dbReference type="InterPro" id="IPR036457">
    <property type="entry name" value="PPM-type-like_dom_sf"/>
</dbReference>